<keyword evidence="3 5" id="KW-1133">Transmembrane helix</keyword>
<evidence type="ECO:0000256" key="1">
    <source>
        <dbReference type="ARBA" id="ARBA00004141"/>
    </source>
</evidence>
<dbReference type="GO" id="GO:0016020">
    <property type="term" value="C:membrane"/>
    <property type="evidence" value="ECO:0007669"/>
    <property type="project" value="UniProtKB-SubCell"/>
</dbReference>
<reference evidence="7" key="1">
    <citation type="journal article" date="2017" name="Nat. Microbiol.">
        <title>Global analysis of biosynthetic gene clusters reveals vast potential of secondary metabolite production in Penicillium species.</title>
        <authorList>
            <person name="Nielsen J.C."/>
            <person name="Grijseels S."/>
            <person name="Prigent S."/>
            <person name="Ji B."/>
            <person name="Dainat J."/>
            <person name="Nielsen K.F."/>
            <person name="Frisvad J.C."/>
            <person name="Workman M."/>
            <person name="Nielsen J."/>
        </authorList>
    </citation>
    <scope>NUCLEOTIDE SEQUENCE [LARGE SCALE GENOMIC DNA]</scope>
    <source>
        <strain evidence="7">IBT 24891</strain>
    </source>
</reference>
<evidence type="ECO:0000313" key="6">
    <source>
        <dbReference type="EMBL" id="OQE24529.1"/>
    </source>
</evidence>
<feature type="transmembrane region" description="Helical" evidence="5">
    <location>
        <begin position="201"/>
        <end position="224"/>
    </location>
</feature>
<comment type="subcellular location">
    <subcellularLocation>
        <location evidence="1">Membrane</location>
        <topology evidence="1">Multi-pass membrane protein</topology>
    </subcellularLocation>
</comment>
<evidence type="ECO:0000256" key="3">
    <source>
        <dbReference type="ARBA" id="ARBA00022989"/>
    </source>
</evidence>
<protein>
    <recommendedName>
        <fullName evidence="8">RTA1 like protein</fullName>
    </recommendedName>
</protein>
<sequence>MYAGNLYGYTPTLAGGIIFTILFLATTAYHTFQLSKARCWYFIPFVIGGIFQVIGYICRLVARNSLDSVTLYALQSVLILLAPPLYAASIYMVLGRLITYLQAESLSLVRVSWMTKIFVAGDVFSFLMQSAGGGMMAIKDTDMRNTGSNIVTGGLVIQLLFFGFFVITAGLFHFRINKQPTSKSHTERESTRIQGWKQRNWVTVLLALYIVSILILVRCIFRLVEYRDGFNGPIMTNEVYMYIFDALLMFIAMVVMNVYHPAVILGDGKSGRVLNSAHSDEVQMYSA</sequence>
<feature type="transmembrane region" description="Helical" evidence="5">
    <location>
        <begin position="74"/>
        <end position="94"/>
    </location>
</feature>
<name>A0A1V6TFB1_9EURO</name>
<feature type="transmembrane region" description="Helical" evidence="5">
    <location>
        <begin position="41"/>
        <end position="62"/>
    </location>
</feature>
<evidence type="ECO:0000256" key="4">
    <source>
        <dbReference type="ARBA" id="ARBA00023136"/>
    </source>
</evidence>
<feature type="transmembrane region" description="Helical" evidence="5">
    <location>
        <begin position="115"/>
        <end position="138"/>
    </location>
</feature>
<evidence type="ECO:0000256" key="5">
    <source>
        <dbReference type="SAM" id="Phobius"/>
    </source>
</evidence>
<comment type="caution">
    <text evidence="6">The sequence shown here is derived from an EMBL/GenBank/DDBJ whole genome shotgun (WGS) entry which is preliminary data.</text>
</comment>
<dbReference type="PANTHER" id="PTHR31465">
    <property type="entry name" value="PROTEIN RTA1-RELATED"/>
    <property type="match status" value="1"/>
</dbReference>
<dbReference type="EMBL" id="MLKD01000007">
    <property type="protein sequence ID" value="OQE24529.1"/>
    <property type="molecule type" value="Genomic_DNA"/>
</dbReference>
<dbReference type="AlphaFoldDB" id="A0A1V6TFB1"/>
<dbReference type="PANTHER" id="PTHR31465:SF35">
    <property type="entry name" value="RTA1 DOMAIN PROTEIN-RELATED"/>
    <property type="match status" value="1"/>
</dbReference>
<feature type="transmembrane region" description="Helical" evidence="5">
    <location>
        <begin position="150"/>
        <end position="174"/>
    </location>
</feature>
<dbReference type="Proteomes" id="UP000191285">
    <property type="component" value="Unassembled WGS sequence"/>
</dbReference>
<feature type="transmembrane region" description="Helical" evidence="5">
    <location>
        <begin position="6"/>
        <end position="29"/>
    </location>
</feature>
<dbReference type="STRING" id="303698.A0A1V6TFB1"/>
<dbReference type="Pfam" id="PF04479">
    <property type="entry name" value="RTA1"/>
    <property type="match status" value="1"/>
</dbReference>
<keyword evidence="7" id="KW-1185">Reference proteome</keyword>
<accession>A0A1V6TFB1</accession>
<evidence type="ECO:0000256" key="2">
    <source>
        <dbReference type="ARBA" id="ARBA00022692"/>
    </source>
</evidence>
<gene>
    <name evidence="6" type="ORF">PENSTE_c007G04683</name>
</gene>
<evidence type="ECO:0000313" key="7">
    <source>
        <dbReference type="Proteomes" id="UP000191285"/>
    </source>
</evidence>
<dbReference type="InterPro" id="IPR007568">
    <property type="entry name" value="RTA1"/>
</dbReference>
<dbReference type="OrthoDB" id="3358017at2759"/>
<organism evidence="6 7">
    <name type="scientific">Penicillium steckii</name>
    <dbReference type="NCBI Taxonomy" id="303698"/>
    <lineage>
        <taxon>Eukaryota</taxon>
        <taxon>Fungi</taxon>
        <taxon>Dikarya</taxon>
        <taxon>Ascomycota</taxon>
        <taxon>Pezizomycotina</taxon>
        <taxon>Eurotiomycetes</taxon>
        <taxon>Eurotiomycetidae</taxon>
        <taxon>Eurotiales</taxon>
        <taxon>Aspergillaceae</taxon>
        <taxon>Penicillium</taxon>
    </lineage>
</organism>
<evidence type="ECO:0008006" key="8">
    <source>
        <dbReference type="Google" id="ProtNLM"/>
    </source>
</evidence>
<feature type="transmembrane region" description="Helical" evidence="5">
    <location>
        <begin position="239"/>
        <end position="259"/>
    </location>
</feature>
<keyword evidence="4 5" id="KW-0472">Membrane</keyword>
<proteinExistence type="predicted"/>
<keyword evidence="2 5" id="KW-0812">Transmembrane</keyword>